<dbReference type="InterPro" id="IPR000683">
    <property type="entry name" value="Gfo/Idh/MocA-like_OxRdtase_N"/>
</dbReference>
<comment type="caution">
    <text evidence="5">The sequence shown here is derived from an EMBL/GenBank/DDBJ whole genome shotgun (WGS) entry which is preliminary data.</text>
</comment>
<dbReference type="Gene3D" id="3.40.50.720">
    <property type="entry name" value="NAD(P)-binding Rossmann-like Domain"/>
    <property type="match status" value="1"/>
</dbReference>
<evidence type="ECO:0000259" key="3">
    <source>
        <dbReference type="Pfam" id="PF01408"/>
    </source>
</evidence>
<keyword evidence="2" id="KW-0560">Oxidoreductase</keyword>
<organism evidence="5 6">
    <name type="scientific">Mesorhizobium album</name>
    <dbReference type="NCBI Taxonomy" id="3072314"/>
    <lineage>
        <taxon>Bacteria</taxon>
        <taxon>Pseudomonadati</taxon>
        <taxon>Pseudomonadota</taxon>
        <taxon>Alphaproteobacteria</taxon>
        <taxon>Hyphomicrobiales</taxon>
        <taxon>Phyllobacteriaceae</taxon>
        <taxon>Mesorhizobium</taxon>
    </lineage>
</organism>
<feature type="domain" description="Gfo/Idh/MocA-like oxidoreductase N-terminal" evidence="3">
    <location>
        <begin position="5"/>
        <end position="122"/>
    </location>
</feature>
<reference evidence="5 6" key="1">
    <citation type="submission" date="2023-08" db="EMBL/GenBank/DDBJ databases">
        <title>Implementing the SeqCode for naming new Mesorhizobium species isolated from Vachellia karroo root nodules.</title>
        <authorList>
            <person name="Van Lill M."/>
        </authorList>
    </citation>
    <scope>NUCLEOTIDE SEQUENCE [LARGE SCALE GENOMIC DNA]</scope>
    <source>
        <strain evidence="5 6">VK24D</strain>
    </source>
</reference>
<feature type="domain" description="GFO/IDH/MocA-like oxidoreductase" evidence="4">
    <location>
        <begin position="133"/>
        <end position="249"/>
    </location>
</feature>
<protein>
    <submittedName>
        <fullName evidence="5">Gfo/Idh/MocA family oxidoreductase</fullName>
    </submittedName>
</protein>
<dbReference type="RefSeq" id="WP_320290646.1">
    <property type="nucleotide sequence ID" value="NZ_JAVIIW010000052.1"/>
</dbReference>
<dbReference type="InterPro" id="IPR036291">
    <property type="entry name" value="NAD(P)-bd_dom_sf"/>
</dbReference>
<dbReference type="InterPro" id="IPR050984">
    <property type="entry name" value="Gfo/Idh/MocA_domain"/>
</dbReference>
<dbReference type="EMBL" id="JAVIIW010000052">
    <property type="protein sequence ID" value="MDX8482552.1"/>
    <property type="molecule type" value="Genomic_DNA"/>
</dbReference>
<dbReference type="Pfam" id="PF01408">
    <property type="entry name" value="GFO_IDH_MocA"/>
    <property type="match status" value="1"/>
</dbReference>
<evidence type="ECO:0000313" key="5">
    <source>
        <dbReference type="EMBL" id="MDX8482552.1"/>
    </source>
</evidence>
<dbReference type="PANTHER" id="PTHR22604">
    <property type="entry name" value="OXIDOREDUCTASES"/>
    <property type="match status" value="1"/>
</dbReference>
<proteinExistence type="inferred from homology"/>
<name>A0ABU4Y6I0_9HYPH</name>
<sequence>MMKPVRFGIVSTAKIARDWVIPAMKAVPECDVVAISSRDPERGARVAAEFNIPRSYASLSDLLKDETVEAVYVPTPNNQHVDDAIAAARAGKHVLCEKPLALDAAEARRLAAVQLETGVEISEAFMVRYHPRWLAAREIIRSGRLGRVTQIHATYSVVNDNPQDIRFQSELGGGALGDVGVYPITAARFLFGAEPIAATATFEKLSPDGVDIAVAGLLEFPENRNLLFSGALLQAWAHWIMVIGTLGWMEIPVAVWPSIKQETVIRVRKRDDMFDQDVEVIRIPPANQYEHEVRDFARAVRGEIEQPWPIGDAVAEMQILDAIRKSAAKQARIQIHQQRPPVAEIFCR</sequence>
<comment type="similarity">
    <text evidence="1">Belongs to the Gfo/Idh/MocA family.</text>
</comment>
<dbReference type="SUPFAM" id="SSF51735">
    <property type="entry name" value="NAD(P)-binding Rossmann-fold domains"/>
    <property type="match status" value="1"/>
</dbReference>
<dbReference type="Pfam" id="PF22725">
    <property type="entry name" value="GFO_IDH_MocA_C3"/>
    <property type="match status" value="1"/>
</dbReference>
<evidence type="ECO:0000256" key="1">
    <source>
        <dbReference type="ARBA" id="ARBA00010928"/>
    </source>
</evidence>
<evidence type="ECO:0000313" key="6">
    <source>
        <dbReference type="Proteomes" id="UP001287059"/>
    </source>
</evidence>
<dbReference type="SUPFAM" id="SSF55347">
    <property type="entry name" value="Glyceraldehyde-3-phosphate dehydrogenase-like, C-terminal domain"/>
    <property type="match status" value="1"/>
</dbReference>
<evidence type="ECO:0000256" key="2">
    <source>
        <dbReference type="ARBA" id="ARBA00023002"/>
    </source>
</evidence>
<keyword evidence="6" id="KW-1185">Reference proteome</keyword>
<dbReference type="Gene3D" id="3.30.360.10">
    <property type="entry name" value="Dihydrodipicolinate Reductase, domain 2"/>
    <property type="match status" value="1"/>
</dbReference>
<accession>A0ABU4Y6I0</accession>
<dbReference type="PANTHER" id="PTHR22604:SF105">
    <property type="entry name" value="TRANS-1,2-DIHYDROBENZENE-1,2-DIOL DEHYDROGENASE"/>
    <property type="match status" value="1"/>
</dbReference>
<dbReference type="InterPro" id="IPR055170">
    <property type="entry name" value="GFO_IDH_MocA-like_dom"/>
</dbReference>
<evidence type="ECO:0000259" key="4">
    <source>
        <dbReference type="Pfam" id="PF22725"/>
    </source>
</evidence>
<gene>
    <name evidence="5" type="ORF">RFN28_29440</name>
</gene>
<dbReference type="Proteomes" id="UP001287059">
    <property type="component" value="Unassembled WGS sequence"/>
</dbReference>